<proteinExistence type="predicted"/>
<dbReference type="InterPro" id="IPR045179">
    <property type="entry name" value="YgfZ/GcvT"/>
</dbReference>
<accession>A0A0R0BZI6</accession>
<dbReference type="AlphaFoldDB" id="A0A0R0BZI6"/>
<comment type="caution">
    <text evidence="2">The sequence shown here is derived from an EMBL/GenBank/DDBJ whole genome shotgun (WGS) entry which is preliminary data.</text>
</comment>
<gene>
    <name evidence="2" type="ORF">ABB25_07735</name>
</gene>
<keyword evidence="1" id="KW-0809">Transit peptide</keyword>
<dbReference type="RefSeq" id="WP_057665578.1">
    <property type="nucleotide sequence ID" value="NZ_LDJH01000012.1"/>
</dbReference>
<dbReference type="InterPro" id="IPR027266">
    <property type="entry name" value="TrmE/GcvT-like"/>
</dbReference>
<dbReference type="PANTHER" id="PTHR22602:SF0">
    <property type="entry name" value="TRANSFERASE CAF17, MITOCHONDRIAL-RELATED"/>
    <property type="match status" value="1"/>
</dbReference>
<dbReference type="Gene3D" id="3.30.1360.120">
    <property type="entry name" value="Probable tRNA modification gtpase trme, domain 1"/>
    <property type="match status" value="1"/>
</dbReference>
<reference evidence="2 3" key="1">
    <citation type="submission" date="2015-05" db="EMBL/GenBank/DDBJ databases">
        <title>Genome sequencing and analysis of members of genus Stenotrophomonas.</title>
        <authorList>
            <person name="Patil P.P."/>
            <person name="Midha S."/>
            <person name="Patil P.B."/>
        </authorList>
    </citation>
    <scope>NUCLEOTIDE SEQUENCE [LARGE SCALE GENOMIC DNA]</scope>
    <source>
        <strain evidence="2 3">DSM 17805</strain>
    </source>
</reference>
<dbReference type="PATRIC" id="fig|266128.3.peg.416"/>
<dbReference type="SUPFAM" id="SSF103025">
    <property type="entry name" value="Folate-binding domain"/>
    <property type="match status" value="1"/>
</dbReference>
<evidence type="ECO:0000256" key="1">
    <source>
        <dbReference type="ARBA" id="ARBA00022946"/>
    </source>
</evidence>
<sequence length="279" mass="29587">MTDNLPPRFSLPEIGLLRLQGPDAEVFAQSQLANDVTLLAPGQWQWSCWLNAKGRVLAVLALLRIGEGDLLAILPDGGAAEFGQALQRFVFRRKVTLRVDDRQASGSFASASLASGNTAAIAADGSIELDWGSAGLPRVLRISRDPAAGDGSAPWRQADLRQGLPRLAADQRESWTAQQLGLDRLNGYSVRKGCYPGQEIVARTHFLGKAKRATVLLHGIDEGVAAGSAVLAAEASIGQIACVAAPYALAVLPLEREDLPLSVDGQAVSQLPLLDGLQR</sequence>
<dbReference type="EMBL" id="LDJH01000012">
    <property type="protein sequence ID" value="KRG58168.1"/>
    <property type="molecule type" value="Genomic_DNA"/>
</dbReference>
<organism evidence="2 3">
    <name type="scientific">Stenotrophomonas koreensis</name>
    <dbReference type="NCBI Taxonomy" id="266128"/>
    <lineage>
        <taxon>Bacteria</taxon>
        <taxon>Pseudomonadati</taxon>
        <taxon>Pseudomonadota</taxon>
        <taxon>Gammaproteobacteria</taxon>
        <taxon>Lysobacterales</taxon>
        <taxon>Lysobacteraceae</taxon>
        <taxon>Stenotrophomonas</taxon>
    </lineage>
</organism>
<dbReference type="GO" id="GO:0016226">
    <property type="term" value="P:iron-sulfur cluster assembly"/>
    <property type="evidence" value="ECO:0007669"/>
    <property type="project" value="TreeGrafter"/>
</dbReference>
<evidence type="ECO:0000313" key="2">
    <source>
        <dbReference type="EMBL" id="KRG58168.1"/>
    </source>
</evidence>
<dbReference type="STRING" id="266128.ABB25_07735"/>
<keyword evidence="3" id="KW-1185">Reference proteome</keyword>
<name>A0A0R0BZI6_9GAMM</name>
<dbReference type="NCBIfam" id="TIGR03317">
    <property type="entry name" value="ygfZ_signature"/>
    <property type="match status" value="1"/>
</dbReference>
<dbReference type="InterPro" id="IPR017703">
    <property type="entry name" value="YgfZ/GCV_T_CS"/>
</dbReference>
<dbReference type="OrthoDB" id="9796287at2"/>
<protein>
    <submittedName>
        <fullName evidence="2">Uncharacterized protein</fullName>
    </submittedName>
</protein>
<dbReference type="Gene3D" id="2.40.30.160">
    <property type="match status" value="1"/>
</dbReference>
<evidence type="ECO:0000313" key="3">
    <source>
        <dbReference type="Proteomes" id="UP000051254"/>
    </source>
</evidence>
<dbReference type="PANTHER" id="PTHR22602">
    <property type="entry name" value="TRANSFERASE CAF17, MITOCHONDRIAL-RELATED"/>
    <property type="match status" value="1"/>
</dbReference>
<dbReference type="Proteomes" id="UP000051254">
    <property type="component" value="Unassembled WGS sequence"/>
</dbReference>